<dbReference type="InParanoid" id="C1G2K0"/>
<reference evidence="2 3" key="1">
    <citation type="journal article" date="2011" name="PLoS Genet.">
        <title>Comparative genomic analysis of human fungal pathogens causing paracoccidioidomycosis.</title>
        <authorList>
            <person name="Desjardins C.A."/>
            <person name="Champion M.D."/>
            <person name="Holder J.W."/>
            <person name="Muszewska A."/>
            <person name="Goldberg J."/>
            <person name="Bailao A.M."/>
            <person name="Brigido M.M."/>
            <person name="Ferreira M.E."/>
            <person name="Garcia A.M."/>
            <person name="Grynberg M."/>
            <person name="Gujja S."/>
            <person name="Heiman D.I."/>
            <person name="Henn M.R."/>
            <person name="Kodira C.D."/>
            <person name="Leon-Narvaez H."/>
            <person name="Longo L.V."/>
            <person name="Ma L.J."/>
            <person name="Malavazi I."/>
            <person name="Matsuo A.L."/>
            <person name="Morais F.V."/>
            <person name="Pereira M."/>
            <person name="Rodriguez-Brito S."/>
            <person name="Sakthikumar S."/>
            <person name="Salem-Izacc S.M."/>
            <person name="Sykes S.M."/>
            <person name="Teixeira M.M."/>
            <person name="Vallejo M.C."/>
            <person name="Walter M.E."/>
            <person name="Yandava C."/>
            <person name="Young S."/>
            <person name="Zeng Q."/>
            <person name="Zucker J."/>
            <person name="Felipe M.S."/>
            <person name="Goldman G.H."/>
            <person name="Haas B.J."/>
            <person name="McEwen J.G."/>
            <person name="Nino-Vega G."/>
            <person name="Puccia R."/>
            <person name="San-Blas G."/>
            <person name="Soares C.M."/>
            <person name="Birren B.W."/>
            <person name="Cuomo C.A."/>
        </authorList>
    </citation>
    <scope>NUCLEOTIDE SEQUENCE [LARGE SCALE GENOMIC DNA]</scope>
    <source>
        <strain evidence="2 3">Pb18</strain>
    </source>
</reference>
<protein>
    <submittedName>
        <fullName evidence="2">Uncharacterized protein</fullName>
    </submittedName>
</protein>
<keyword evidence="1" id="KW-0732">Signal</keyword>
<feature type="chain" id="PRO_5002907998" evidence="1">
    <location>
        <begin position="21"/>
        <end position="90"/>
    </location>
</feature>
<dbReference type="AlphaFoldDB" id="C1G2K0"/>
<accession>C1G2K0</accession>
<organism evidence="2 3">
    <name type="scientific">Paracoccidioides brasiliensis (strain Pb18)</name>
    <dbReference type="NCBI Taxonomy" id="502780"/>
    <lineage>
        <taxon>Eukaryota</taxon>
        <taxon>Fungi</taxon>
        <taxon>Dikarya</taxon>
        <taxon>Ascomycota</taxon>
        <taxon>Pezizomycotina</taxon>
        <taxon>Eurotiomycetes</taxon>
        <taxon>Eurotiomycetidae</taxon>
        <taxon>Onygenales</taxon>
        <taxon>Ajellomycetaceae</taxon>
        <taxon>Paracoccidioides</taxon>
    </lineage>
</organism>
<dbReference type="EMBL" id="KN275958">
    <property type="protein sequence ID" value="EEH46216.1"/>
    <property type="molecule type" value="Genomic_DNA"/>
</dbReference>
<dbReference type="GeneID" id="22581859"/>
<proteinExistence type="predicted"/>
<name>C1G2K0_PARBD</name>
<dbReference type="VEuPathDB" id="FungiDB:PADG_02366"/>
<gene>
    <name evidence="2" type="ORF">PADG_02366</name>
</gene>
<dbReference type="eggNOG" id="ENOG502SM5K">
    <property type="taxonomic scope" value="Eukaryota"/>
</dbReference>
<dbReference type="KEGG" id="pbn:PADG_02366"/>
<keyword evidence="3" id="KW-1185">Reference proteome</keyword>
<evidence type="ECO:0000313" key="2">
    <source>
        <dbReference type="EMBL" id="EEH46216.1"/>
    </source>
</evidence>
<evidence type="ECO:0000313" key="3">
    <source>
        <dbReference type="Proteomes" id="UP000001628"/>
    </source>
</evidence>
<dbReference type="HOGENOM" id="CLU_2441468_0_0_1"/>
<dbReference type="RefSeq" id="XP_010757782.1">
    <property type="nucleotide sequence ID" value="XM_010759480.1"/>
</dbReference>
<sequence>MNTLVLMMMALTHIAPRTLPELTTLVLRVGELFSDNNHLFTIDKNFPPNISALRFRGPVSVASCSQGQDWIESFSNPEYFSKLRKSKLCS</sequence>
<evidence type="ECO:0000256" key="1">
    <source>
        <dbReference type="SAM" id="SignalP"/>
    </source>
</evidence>
<feature type="signal peptide" evidence="1">
    <location>
        <begin position="1"/>
        <end position="20"/>
    </location>
</feature>
<dbReference type="Proteomes" id="UP000001628">
    <property type="component" value="Unassembled WGS sequence"/>
</dbReference>